<feature type="binding site" description="in other chain" evidence="8">
    <location>
        <begin position="252"/>
        <end position="253"/>
    </location>
    <ligand>
        <name>deamido-NAD(+)</name>
        <dbReference type="ChEBI" id="CHEBI:58437"/>
        <note>ligand shared between two neighboring subunits</note>
    </ligand>
</feature>
<dbReference type="InterPro" id="IPR014729">
    <property type="entry name" value="Rossmann-like_a/b/a_fold"/>
</dbReference>
<dbReference type="Proteomes" id="UP000002595">
    <property type="component" value="Chromosome"/>
</dbReference>
<dbReference type="InterPro" id="IPR022926">
    <property type="entry name" value="NH(3)-dep_NAD(+)_synth"/>
</dbReference>
<dbReference type="HAMAP" id="MF_00193">
    <property type="entry name" value="NadE_ammonia_dep"/>
    <property type="match status" value="1"/>
</dbReference>
<dbReference type="GO" id="GO:0005524">
    <property type="term" value="F:ATP binding"/>
    <property type="evidence" value="ECO:0007669"/>
    <property type="project" value="UniProtKB-UniRule"/>
</dbReference>
<keyword evidence="7 8" id="KW-0520">NAD</keyword>
<evidence type="ECO:0000256" key="10">
    <source>
        <dbReference type="RuleBase" id="RU003812"/>
    </source>
</evidence>
<proteinExistence type="inferred from homology"/>
<dbReference type="SUPFAM" id="SSF52402">
    <property type="entry name" value="Adenine nucleotide alpha hydrolases-like"/>
    <property type="match status" value="1"/>
</dbReference>
<evidence type="ECO:0000256" key="5">
    <source>
        <dbReference type="ARBA" id="ARBA00022840"/>
    </source>
</evidence>
<dbReference type="AlphaFoldDB" id="A1RU33"/>
<evidence type="ECO:0000256" key="9">
    <source>
        <dbReference type="RuleBase" id="RU003811"/>
    </source>
</evidence>
<evidence type="ECO:0000256" key="6">
    <source>
        <dbReference type="ARBA" id="ARBA00022842"/>
    </source>
</evidence>
<accession>A1RU33</accession>
<feature type="binding site" evidence="8">
    <location>
        <position position="150"/>
    </location>
    <ligand>
        <name>Mg(2+)</name>
        <dbReference type="ChEBI" id="CHEBI:18420"/>
    </ligand>
</feature>
<comment type="catalytic activity">
    <reaction evidence="8 10">
        <text>deamido-NAD(+) + NH4(+) + ATP = AMP + diphosphate + NAD(+) + H(+)</text>
        <dbReference type="Rhea" id="RHEA:21188"/>
        <dbReference type="ChEBI" id="CHEBI:15378"/>
        <dbReference type="ChEBI" id="CHEBI:28938"/>
        <dbReference type="ChEBI" id="CHEBI:30616"/>
        <dbReference type="ChEBI" id="CHEBI:33019"/>
        <dbReference type="ChEBI" id="CHEBI:57540"/>
        <dbReference type="ChEBI" id="CHEBI:58437"/>
        <dbReference type="ChEBI" id="CHEBI:456215"/>
        <dbReference type="EC" id="6.3.1.5"/>
    </reaction>
</comment>
<evidence type="ECO:0000256" key="2">
    <source>
        <dbReference type="ARBA" id="ARBA00022598"/>
    </source>
</evidence>
<organism evidence="12 13">
    <name type="scientific">Pyrobaculum islandicum (strain DSM 4184 / JCM 9189 / GEO3)</name>
    <dbReference type="NCBI Taxonomy" id="384616"/>
    <lineage>
        <taxon>Archaea</taxon>
        <taxon>Thermoproteota</taxon>
        <taxon>Thermoprotei</taxon>
        <taxon>Thermoproteales</taxon>
        <taxon>Thermoproteaceae</taxon>
        <taxon>Pyrobaculum</taxon>
    </lineage>
</organism>
<evidence type="ECO:0000259" key="11">
    <source>
        <dbReference type="Pfam" id="PF02540"/>
    </source>
</evidence>
<feature type="binding site" description="in other chain" evidence="8">
    <location>
        <position position="125"/>
    </location>
    <ligand>
        <name>deamido-NAD(+)</name>
        <dbReference type="ChEBI" id="CHEBI:58437"/>
        <note>ligand shared between two neighboring subunits</note>
    </ligand>
</feature>
<feature type="binding site" description="in other chain" evidence="8">
    <location>
        <position position="158"/>
    </location>
    <ligand>
        <name>deamido-NAD(+)</name>
        <dbReference type="ChEBI" id="CHEBI:58437"/>
        <note>ligand shared between two neighboring subunits</note>
    </ligand>
</feature>
<dbReference type="Pfam" id="PF02540">
    <property type="entry name" value="NAD_synthase"/>
    <property type="match status" value="1"/>
</dbReference>
<dbReference type="EMBL" id="CP000504">
    <property type="protein sequence ID" value="ABL88465.1"/>
    <property type="molecule type" value="Genomic_DNA"/>
</dbReference>
<evidence type="ECO:0000256" key="4">
    <source>
        <dbReference type="ARBA" id="ARBA00022741"/>
    </source>
</evidence>
<feature type="domain" description="NAD/GMP synthase" evidence="11">
    <location>
        <begin position="21"/>
        <end position="257"/>
    </location>
</feature>
<dbReference type="InterPro" id="IPR022310">
    <property type="entry name" value="NAD/GMP_synthase"/>
</dbReference>
<dbReference type="NCBIfam" id="NF010587">
    <property type="entry name" value="PRK13980.1"/>
    <property type="match status" value="1"/>
</dbReference>
<dbReference type="NCBIfam" id="TIGR00552">
    <property type="entry name" value="nadE"/>
    <property type="match status" value="1"/>
</dbReference>
<feature type="binding site" evidence="8">
    <location>
        <begin position="40"/>
        <end position="47"/>
    </location>
    <ligand>
        <name>ATP</name>
        <dbReference type="ChEBI" id="CHEBI:30616"/>
    </ligand>
</feature>
<keyword evidence="2 8" id="KW-0436">Ligase</keyword>
<dbReference type="HOGENOM" id="CLU_059327_1_1_2"/>
<feature type="binding site" evidence="8">
    <location>
        <position position="165"/>
    </location>
    <ligand>
        <name>deamido-NAD(+)</name>
        <dbReference type="ChEBI" id="CHEBI:58437"/>
        <note>ligand shared between two neighboring subunits</note>
    </ligand>
</feature>
<dbReference type="STRING" id="384616.Pisl_1302"/>
<evidence type="ECO:0000313" key="13">
    <source>
        <dbReference type="Proteomes" id="UP000002595"/>
    </source>
</evidence>
<comment type="pathway">
    <text evidence="8">Cofactor biosynthesis; NAD(+) biosynthesis; NAD(+) from deamido-NAD(+) (ammonia route): step 1/1.</text>
</comment>
<evidence type="ECO:0000256" key="7">
    <source>
        <dbReference type="ARBA" id="ARBA00023027"/>
    </source>
</evidence>
<feature type="binding site" evidence="8">
    <location>
        <position position="174"/>
    </location>
    <ligand>
        <name>ATP</name>
        <dbReference type="ChEBI" id="CHEBI:30616"/>
    </ligand>
</feature>
<feature type="binding site" evidence="8">
    <location>
        <position position="46"/>
    </location>
    <ligand>
        <name>Mg(2+)</name>
        <dbReference type="ChEBI" id="CHEBI:18420"/>
    </ligand>
</feature>
<dbReference type="PANTHER" id="PTHR23090:SF9">
    <property type="entry name" value="GLUTAMINE-DEPENDENT NAD(+) SYNTHETASE"/>
    <property type="match status" value="1"/>
</dbReference>
<dbReference type="CDD" id="cd00553">
    <property type="entry name" value="NAD_synthase"/>
    <property type="match status" value="1"/>
</dbReference>
<feature type="binding site" evidence="8">
    <location>
        <position position="195"/>
    </location>
    <ligand>
        <name>ATP</name>
        <dbReference type="ChEBI" id="CHEBI:30616"/>
    </ligand>
</feature>
<dbReference type="GO" id="GO:0005737">
    <property type="term" value="C:cytoplasm"/>
    <property type="evidence" value="ECO:0007669"/>
    <property type="project" value="InterPro"/>
</dbReference>
<dbReference type="GO" id="GO:0008795">
    <property type="term" value="F:NAD+ synthase activity"/>
    <property type="evidence" value="ECO:0007669"/>
    <property type="project" value="UniProtKB-UniRule"/>
</dbReference>
<evidence type="ECO:0000313" key="12">
    <source>
        <dbReference type="EMBL" id="ABL88465.1"/>
    </source>
</evidence>
<dbReference type="EC" id="6.3.1.5" evidence="8 10"/>
<comment type="caution">
    <text evidence="8">Lacks conserved residue(s) required for the propagation of feature annotation.</text>
</comment>
<evidence type="ECO:0000256" key="8">
    <source>
        <dbReference type="HAMAP-Rule" id="MF_00193"/>
    </source>
</evidence>
<comment type="similarity">
    <text evidence="1 8 9">Belongs to the NAD synthetase family.</text>
</comment>
<sequence length="269" mass="29889">MFMDYRIVVDAIDYEKARLIITSFIKEYVAGAGVNGVVIGLSGGVDSTVTAALAVEALGSGRVLGLFMPSIYTPKEDEKDAIEVANRLGIRLIKVDIMPIVEAYAKSIPDYSPDDRVSVGNIMPRVRMSILYYYANRYNMLVVGSGDRSELLLGYFTKYGDGGVDFLPIGSLYKVQVREMARRLGFGWISEKPSSPRLWHGHTAEGELGAPYEVLDTVLYAIFDKKMPLDKAREMFGEVVDLVINRVKTNAHKLKPPPYPDLTPARRDV</sequence>
<name>A1RU33_PYRIL</name>
<keyword evidence="6 8" id="KW-0460">Magnesium</keyword>
<evidence type="ECO:0000256" key="1">
    <source>
        <dbReference type="ARBA" id="ARBA00005859"/>
    </source>
</evidence>
<keyword evidence="5 8" id="KW-0067">ATP-binding</keyword>
<keyword evidence="4 8" id="KW-0547">Nucleotide-binding</keyword>
<dbReference type="eggNOG" id="arCOG00069">
    <property type="taxonomic scope" value="Archaea"/>
</dbReference>
<keyword evidence="3 8" id="KW-0479">Metal-binding</keyword>
<dbReference type="Gene3D" id="3.40.50.620">
    <property type="entry name" value="HUPs"/>
    <property type="match status" value="1"/>
</dbReference>
<dbReference type="PANTHER" id="PTHR23090">
    <property type="entry name" value="NH 3 /GLUTAMINE-DEPENDENT NAD + SYNTHETASE"/>
    <property type="match status" value="1"/>
</dbReference>
<keyword evidence="13" id="KW-1185">Reference proteome</keyword>
<dbReference type="GO" id="GO:0009435">
    <property type="term" value="P:NAD+ biosynthetic process"/>
    <property type="evidence" value="ECO:0007669"/>
    <property type="project" value="UniProtKB-UniRule"/>
</dbReference>
<dbReference type="FunFam" id="3.40.50.620:FF:000106">
    <property type="entry name" value="Glutamine-dependent NAD(+) synthetase"/>
    <property type="match status" value="1"/>
</dbReference>
<dbReference type="UniPathway" id="UPA00253">
    <property type="reaction ID" value="UER00333"/>
</dbReference>
<gene>
    <name evidence="8" type="primary">nadE</name>
    <name evidence="12" type="ordered locus">Pisl_1302</name>
</gene>
<protein>
    <recommendedName>
        <fullName evidence="8 10">NH(3)-dependent NAD(+) synthetase</fullName>
        <ecNumber evidence="8 10">6.3.1.5</ecNumber>
    </recommendedName>
</protein>
<comment type="function">
    <text evidence="8">Catalyzes the ATP-dependent amidation of deamido-NAD to form NAD. Uses ammonia as a nitrogen source.</text>
</comment>
<dbReference type="GO" id="GO:0003952">
    <property type="term" value="F:NAD+ synthase (glutamine-hydrolyzing) activity"/>
    <property type="evidence" value="ECO:0007669"/>
    <property type="project" value="InterPro"/>
</dbReference>
<reference evidence="12" key="1">
    <citation type="submission" date="2006-12" db="EMBL/GenBank/DDBJ databases">
        <title>Complete sequence of Pyrobaculum islandicum DSM 4184.</title>
        <authorList>
            <person name="Copeland A."/>
            <person name="Lucas S."/>
            <person name="Lapidus A."/>
            <person name="Barry K."/>
            <person name="Detter J.C."/>
            <person name="Glavina del Rio T."/>
            <person name="Dalin E."/>
            <person name="Tice H."/>
            <person name="Pitluck S."/>
            <person name="Meincke L."/>
            <person name="Brettin T."/>
            <person name="Bruce D."/>
            <person name="Han C."/>
            <person name="Tapia R."/>
            <person name="Gilna P."/>
            <person name="Schmutz J."/>
            <person name="Larimer F."/>
            <person name="Land M."/>
            <person name="Hauser L."/>
            <person name="Kyrpides N."/>
            <person name="Mikhailova N."/>
            <person name="Cozen A.E."/>
            <person name="Fitz-Gibbon S.T."/>
            <person name="House C.H."/>
            <person name="Saltikov C."/>
            <person name="Lowe T."/>
            <person name="Richardson P."/>
        </authorList>
    </citation>
    <scope>NUCLEOTIDE SEQUENCE [LARGE SCALE GENOMIC DNA]</scope>
    <source>
        <strain evidence="12">DSM 4184</strain>
    </source>
</reference>
<comment type="subunit">
    <text evidence="8">Homodimer.</text>
</comment>
<dbReference type="GO" id="GO:0004359">
    <property type="term" value="F:glutaminase activity"/>
    <property type="evidence" value="ECO:0007669"/>
    <property type="project" value="InterPro"/>
</dbReference>
<evidence type="ECO:0000256" key="3">
    <source>
        <dbReference type="ARBA" id="ARBA00022723"/>
    </source>
</evidence>
<dbReference type="KEGG" id="pis:Pisl_1302"/>
<dbReference type="InterPro" id="IPR003694">
    <property type="entry name" value="NAD_synthase"/>
</dbReference>
<dbReference type="GO" id="GO:0046872">
    <property type="term" value="F:metal ion binding"/>
    <property type="evidence" value="ECO:0007669"/>
    <property type="project" value="UniProtKB-KW"/>
</dbReference>